<dbReference type="SUPFAM" id="SSF47473">
    <property type="entry name" value="EF-hand"/>
    <property type="match status" value="1"/>
</dbReference>
<organism evidence="5 6">
    <name type="scientific">Podila minutissima</name>
    <dbReference type="NCBI Taxonomy" id="64525"/>
    <lineage>
        <taxon>Eukaryota</taxon>
        <taxon>Fungi</taxon>
        <taxon>Fungi incertae sedis</taxon>
        <taxon>Mucoromycota</taxon>
        <taxon>Mortierellomycotina</taxon>
        <taxon>Mortierellomycetes</taxon>
        <taxon>Mortierellales</taxon>
        <taxon>Mortierellaceae</taxon>
        <taxon>Podila</taxon>
    </lineage>
</organism>
<dbReference type="Pfam" id="PF13499">
    <property type="entry name" value="EF-hand_7"/>
    <property type="match status" value="1"/>
</dbReference>
<dbReference type="CDD" id="cd00051">
    <property type="entry name" value="EFh"/>
    <property type="match status" value="1"/>
</dbReference>
<dbReference type="GO" id="GO:0016301">
    <property type="term" value="F:kinase activity"/>
    <property type="evidence" value="ECO:0007669"/>
    <property type="project" value="UniProtKB-KW"/>
</dbReference>
<accession>A0A9P5STW1</accession>
<dbReference type="PROSITE" id="PS50222">
    <property type="entry name" value="EF_HAND_2"/>
    <property type="match status" value="2"/>
</dbReference>
<dbReference type="FunFam" id="1.10.238.10:FF:000336">
    <property type="entry name" value="HLH domain-containing protein"/>
    <property type="match status" value="1"/>
</dbReference>
<dbReference type="EMBL" id="JAAAUY010000018">
    <property type="protein sequence ID" value="KAF9337726.1"/>
    <property type="molecule type" value="Genomic_DNA"/>
</dbReference>
<keyword evidence="5" id="KW-0418">Kinase</keyword>
<dbReference type="Proteomes" id="UP000696485">
    <property type="component" value="Unassembled WGS sequence"/>
</dbReference>
<comment type="caution">
    <text evidence="5">The sequence shown here is derived from an EMBL/GenBank/DDBJ whole genome shotgun (WGS) entry which is preliminary data.</text>
</comment>
<evidence type="ECO:0000313" key="5">
    <source>
        <dbReference type="EMBL" id="KAF9337726.1"/>
    </source>
</evidence>
<evidence type="ECO:0000256" key="3">
    <source>
        <dbReference type="ARBA" id="ARBA00022837"/>
    </source>
</evidence>
<dbReference type="InterPro" id="IPR018247">
    <property type="entry name" value="EF_Hand_1_Ca_BS"/>
</dbReference>
<dbReference type="InterPro" id="IPR011992">
    <property type="entry name" value="EF-hand-dom_pair"/>
</dbReference>
<dbReference type="AlphaFoldDB" id="A0A9P5STW1"/>
<dbReference type="PROSITE" id="PS00018">
    <property type="entry name" value="EF_HAND_1"/>
    <property type="match status" value="2"/>
</dbReference>
<keyword evidence="2" id="KW-0677">Repeat</keyword>
<sequence>MATADFTQEELDYYKESFDIFDKDSNGAISATELRALLKLLGEKVHAQSIDDNMKEFDLNNDKQIDFEEFLLLVTKYIKNKCD</sequence>
<keyword evidence="6" id="KW-1185">Reference proteome</keyword>
<proteinExistence type="predicted"/>
<protein>
    <submittedName>
        <fullName evidence="5">Phosphorylase kinase, delta</fullName>
    </submittedName>
</protein>
<reference evidence="5" key="1">
    <citation type="journal article" date="2020" name="Fungal Divers.">
        <title>Resolving the Mortierellaceae phylogeny through synthesis of multi-gene phylogenetics and phylogenomics.</title>
        <authorList>
            <person name="Vandepol N."/>
            <person name="Liber J."/>
            <person name="Desiro A."/>
            <person name="Na H."/>
            <person name="Kennedy M."/>
            <person name="Barry K."/>
            <person name="Grigoriev I.V."/>
            <person name="Miller A.N."/>
            <person name="O'Donnell K."/>
            <person name="Stajich J.E."/>
            <person name="Bonito G."/>
        </authorList>
    </citation>
    <scope>NUCLEOTIDE SEQUENCE</scope>
    <source>
        <strain evidence="5">NVP1</strain>
    </source>
</reference>
<evidence type="ECO:0000313" key="6">
    <source>
        <dbReference type="Proteomes" id="UP000696485"/>
    </source>
</evidence>
<evidence type="ECO:0000256" key="2">
    <source>
        <dbReference type="ARBA" id="ARBA00022737"/>
    </source>
</evidence>
<feature type="domain" description="EF-hand" evidence="4">
    <location>
        <begin position="45"/>
        <end position="80"/>
    </location>
</feature>
<dbReference type="GO" id="GO:0005509">
    <property type="term" value="F:calcium ion binding"/>
    <property type="evidence" value="ECO:0007669"/>
    <property type="project" value="InterPro"/>
</dbReference>
<feature type="domain" description="EF-hand" evidence="4">
    <location>
        <begin position="9"/>
        <end position="44"/>
    </location>
</feature>
<dbReference type="PANTHER" id="PTHR23050">
    <property type="entry name" value="CALCIUM BINDING PROTEIN"/>
    <property type="match status" value="1"/>
</dbReference>
<name>A0A9P5STW1_9FUNG</name>
<evidence type="ECO:0000256" key="1">
    <source>
        <dbReference type="ARBA" id="ARBA00022723"/>
    </source>
</evidence>
<dbReference type="SMART" id="SM00054">
    <property type="entry name" value="EFh"/>
    <property type="match status" value="2"/>
</dbReference>
<gene>
    <name evidence="5" type="primary">CALM2</name>
    <name evidence="5" type="ORF">BG006_003085</name>
</gene>
<dbReference type="Gene3D" id="1.10.238.10">
    <property type="entry name" value="EF-hand"/>
    <property type="match status" value="1"/>
</dbReference>
<keyword evidence="3" id="KW-0106">Calcium</keyword>
<dbReference type="InterPro" id="IPR002048">
    <property type="entry name" value="EF_hand_dom"/>
</dbReference>
<keyword evidence="1" id="KW-0479">Metal-binding</keyword>
<keyword evidence="5" id="KW-0808">Transferase</keyword>
<dbReference type="InterPro" id="IPR050145">
    <property type="entry name" value="Centrin_CML-like"/>
</dbReference>
<evidence type="ECO:0000259" key="4">
    <source>
        <dbReference type="PROSITE" id="PS50222"/>
    </source>
</evidence>